<dbReference type="AlphaFoldDB" id="A0AAW2HGR1"/>
<protein>
    <recommendedName>
        <fullName evidence="3">Prohormone-1</fullName>
    </recommendedName>
</protein>
<reference evidence="2" key="1">
    <citation type="journal article" date="2024" name="Gigascience">
        <title>Chromosome-level genome of the poultry shaft louse Menopon gallinae provides insight into the host-switching and adaptive evolution of parasitic lice.</title>
        <authorList>
            <person name="Xu Y."/>
            <person name="Ma L."/>
            <person name="Liu S."/>
            <person name="Liang Y."/>
            <person name="Liu Q."/>
            <person name="He Z."/>
            <person name="Tian L."/>
            <person name="Duan Y."/>
            <person name="Cai W."/>
            <person name="Li H."/>
            <person name="Song F."/>
        </authorList>
    </citation>
    <scope>NUCLEOTIDE SEQUENCE</scope>
    <source>
        <strain evidence="2">Cailab_2023a</strain>
    </source>
</reference>
<gene>
    <name evidence="2" type="ORF">PYX00_010524</name>
</gene>
<feature type="chain" id="PRO_5043452820" description="Prohormone-1" evidence="1">
    <location>
        <begin position="25"/>
        <end position="95"/>
    </location>
</feature>
<comment type="caution">
    <text evidence="2">The sequence shown here is derived from an EMBL/GenBank/DDBJ whole genome shotgun (WGS) entry which is preliminary data.</text>
</comment>
<proteinExistence type="predicted"/>
<evidence type="ECO:0000313" key="2">
    <source>
        <dbReference type="EMBL" id="KAL0268683.1"/>
    </source>
</evidence>
<evidence type="ECO:0000256" key="1">
    <source>
        <dbReference type="SAM" id="SignalP"/>
    </source>
</evidence>
<organism evidence="2">
    <name type="scientific">Menopon gallinae</name>
    <name type="common">poultry shaft louse</name>
    <dbReference type="NCBI Taxonomy" id="328185"/>
    <lineage>
        <taxon>Eukaryota</taxon>
        <taxon>Metazoa</taxon>
        <taxon>Ecdysozoa</taxon>
        <taxon>Arthropoda</taxon>
        <taxon>Hexapoda</taxon>
        <taxon>Insecta</taxon>
        <taxon>Pterygota</taxon>
        <taxon>Neoptera</taxon>
        <taxon>Paraneoptera</taxon>
        <taxon>Psocodea</taxon>
        <taxon>Troctomorpha</taxon>
        <taxon>Phthiraptera</taxon>
        <taxon>Amblycera</taxon>
        <taxon>Menoponidae</taxon>
        <taxon>Menopon</taxon>
    </lineage>
</organism>
<dbReference type="EMBL" id="JARGDH010000005">
    <property type="protein sequence ID" value="KAL0268683.1"/>
    <property type="molecule type" value="Genomic_DNA"/>
</dbReference>
<keyword evidence="1" id="KW-0732">Signal</keyword>
<name>A0AAW2HGR1_9NEOP</name>
<accession>A0AAW2HGR1</accession>
<feature type="signal peptide" evidence="1">
    <location>
        <begin position="1"/>
        <end position="24"/>
    </location>
</feature>
<sequence>MNPNATRVLLSIIAVLLTIGLTLAKSIDSSDPEQFQKNQLELTNDELPLDNALFKFFLAREILNRQRSYDLEDRQRKRNYWKQCAFNAVSCFGKK</sequence>
<evidence type="ECO:0008006" key="3">
    <source>
        <dbReference type="Google" id="ProtNLM"/>
    </source>
</evidence>